<keyword evidence="6" id="KW-0804">Transcription</keyword>
<dbReference type="InterPro" id="IPR036388">
    <property type="entry name" value="WH-like_DNA-bd_sf"/>
</dbReference>
<sequence length="478" mass="53818">MEGGGGGGGPAPFLLKTYDMVDDSATDDIVSWSAAQNSFVVWNSPEFARLLLPTYFKHNNFSSFIRQLNTYGFRKIDPERWEFANEEFIKDQKHLLKNIHRRKPIHSHTQPQGSSGDSERAVFEEEIERLTQEKSVLQTKLWRYKQQKSGVILQLEDTEKRVREMEQKQLRMMAFVEKAAKNPSFVEHLIRMTESHLDLSAVNKKRRLPRVNNAPEISEIVLVGDNSCNSKADAGRVFNQDFSNRLRLELSPAVSDCNMVSLSGQGSCEDVGSSLKKKSDEDPNHANMRTQGLSFESEMIEPLDVGGNGMSFTLKRVDSLSRALRVNDFPSTKDDDDHISCHLNLTLASSSLQLNNDNSARFPQFGQEAVTSSELRSSESVKETTELRVSVPNRKPADDGPRLPSSQEAPANNHGSGAVQGRVNDVFWEQFLTERPGSSDTEEASSSFRENPYDEQEERNIGDGRSLRNKKDSEQLTL</sequence>
<keyword evidence="5" id="KW-0238">DNA-binding</keyword>
<dbReference type="PANTHER" id="PTHR10015">
    <property type="entry name" value="HEAT SHOCK TRANSCRIPTION FACTOR"/>
    <property type="match status" value="1"/>
</dbReference>
<dbReference type="OMA" id="MPQIGQE"/>
<organism evidence="11 12">
    <name type="scientific">Papaver somniferum</name>
    <name type="common">Opium poppy</name>
    <dbReference type="NCBI Taxonomy" id="3469"/>
    <lineage>
        <taxon>Eukaryota</taxon>
        <taxon>Viridiplantae</taxon>
        <taxon>Streptophyta</taxon>
        <taxon>Embryophyta</taxon>
        <taxon>Tracheophyta</taxon>
        <taxon>Spermatophyta</taxon>
        <taxon>Magnoliopsida</taxon>
        <taxon>Ranunculales</taxon>
        <taxon>Papaveraceae</taxon>
        <taxon>Papaveroideae</taxon>
        <taxon>Papaver</taxon>
    </lineage>
</organism>
<dbReference type="PRINTS" id="PR00056">
    <property type="entry name" value="HSFDOMAIN"/>
</dbReference>
<keyword evidence="3" id="KW-0805">Transcription regulation</keyword>
<evidence type="ECO:0000256" key="9">
    <source>
        <dbReference type="SAM" id="MobiDB-lite"/>
    </source>
</evidence>
<dbReference type="EMBL" id="CM010719">
    <property type="protein sequence ID" value="RZC62116.1"/>
    <property type="molecule type" value="Genomic_DNA"/>
</dbReference>
<protein>
    <recommendedName>
        <fullName evidence="10">HSF-type DNA-binding domain-containing protein</fullName>
    </recommendedName>
</protein>
<feature type="compositionally biased region" description="Polar residues" evidence="9">
    <location>
        <begin position="436"/>
        <end position="449"/>
    </location>
</feature>
<dbReference type="GO" id="GO:0005634">
    <property type="term" value="C:nucleus"/>
    <property type="evidence" value="ECO:0007669"/>
    <property type="project" value="UniProtKB-SubCell"/>
</dbReference>
<feature type="domain" description="HSF-type DNA-binding" evidence="10">
    <location>
        <begin position="52"/>
        <end position="76"/>
    </location>
</feature>
<reference evidence="11 12" key="1">
    <citation type="journal article" date="2018" name="Science">
        <title>The opium poppy genome and morphinan production.</title>
        <authorList>
            <person name="Guo L."/>
            <person name="Winzer T."/>
            <person name="Yang X."/>
            <person name="Li Y."/>
            <person name="Ning Z."/>
            <person name="He Z."/>
            <person name="Teodor R."/>
            <person name="Lu Y."/>
            <person name="Bowser T.A."/>
            <person name="Graham I.A."/>
            <person name="Ye K."/>
        </authorList>
    </citation>
    <scope>NUCLEOTIDE SEQUENCE [LARGE SCALE GENOMIC DNA]</scope>
    <source>
        <strain evidence="12">cv. HN1</strain>
        <tissue evidence="11">Leaves</tissue>
    </source>
</reference>
<dbReference type="GO" id="GO:0034605">
    <property type="term" value="P:cellular response to heat"/>
    <property type="evidence" value="ECO:0007669"/>
    <property type="project" value="TreeGrafter"/>
</dbReference>
<dbReference type="Gramene" id="RZC62116">
    <property type="protein sequence ID" value="RZC62116"/>
    <property type="gene ID" value="C5167_023844"/>
</dbReference>
<dbReference type="FunFam" id="1.10.10.10:FF:000057">
    <property type="entry name" value="Heat shock transcription factor 1"/>
    <property type="match status" value="1"/>
</dbReference>
<dbReference type="STRING" id="3469.A0A4Y7JNI1"/>
<evidence type="ECO:0000313" key="12">
    <source>
        <dbReference type="Proteomes" id="UP000316621"/>
    </source>
</evidence>
<dbReference type="GO" id="GO:0006357">
    <property type="term" value="P:regulation of transcription by RNA polymerase II"/>
    <property type="evidence" value="ECO:0007669"/>
    <property type="project" value="TreeGrafter"/>
</dbReference>
<feature type="region of interest" description="Disordered" evidence="9">
    <location>
        <begin position="371"/>
        <end position="478"/>
    </location>
</feature>
<dbReference type="PROSITE" id="PS00434">
    <property type="entry name" value="HSF_DOMAIN"/>
    <property type="match status" value="1"/>
</dbReference>
<dbReference type="InterPro" id="IPR036390">
    <property type="entry name" value="WH_DNA-bd_sf"/>
</dbReference>
<evidence type="ECO:0000256" key="8">
    <source>
        <dbReference type="RuleBase" id="RU004020"/>
    </source>
</evidence>
<dbReference type="Gene3D" id="1.10.10.10">
    <property type="entry name" value="Winged helix-like DNA-binding domain superfamily/Winged helix DNA-binding domain"/>
    <property type="match status" value="1"/>
</dbReference>
<comment type="similarity">
    <text evidence="8">Belongs to the HSF family.</text>
</comment>
<keyword evidence="7" id="KW-0539">Nucleus</keyword>
<keyword evidence="4" id="KW-0346">Stress response</keyword>
<dbReference type="GO" id="GO:0003700">
    <property type="term" value="F:DNA-binding transcription factor activity"/>
    <property type="evidence" value="ECO:0007669"/>
    <property type="project" value="InterPro"/>
</dbReference>
<evidence type="ECO:0000256" key="3">
    <source>
        <dbReference type="ARBA" id="ARBA00023015"/>
    </source>
</evidence>
<accession>A0A4Y7JNI1</accession>
<evidence type="ECO:0000256" key="7">
    <source>
        <dbReference type="ARBA" id="ARBA00023242"/>
    </source>
</evidence>
<feature type="compositionally biased region" description="Basic and acidic residues" evidence="9">
    <location>
        <begin position="376"/>
        <end position="386"/>
    </location>
</feature>
<keyword evidence="2" id="KW-0597">Phosphoprotein</keyword>
<evidence type="ECO:0000256" key="4">
    <source>
        <dbReference type="ARBA" id="ARBA00023016"/>
    </source>
</evidence>
<feature type="compositionally biased region" description="Polar residues" evidence="9">
    <location>
        <begin position="404"/>
        <end position="415"/>
    </location>
</feature>
<gene>
    <name evidence="11" type="ORF">C5167_023844</name>
</gene>
<dbReference type="OrthoDB" id="60033at2759"/>
<evidence type="ECO:0000313" key="11">
    <source>
        <dbReference type="EMBL" id="RZC62116.1"/>
    </source>
</evidence>
<evidence type="ECO:0000259" key="10">
    <source>
        <dbReference type="PROSITE" id="PS00434"/>
    </source>
</evidence>
<feature type="compositionally biased region" description="Basic and acidic residues" evidence="9">
    <location>
        <begin position="458"/>
        <end position="478"/>
    </location>
</feature>
<evidence type="ECO:0000256" key="6">
    <source>
        <dbReference type="ARBA" id="ARBA00023163"/>
    </source>
</evidence>
<evidence type="ECO:0000256" key="2">
    <source>
        <dbReference type="ARBA" id="ARBA00022553"/>
    </source>
</evidence>
<dbReference type="InterPro" id="IPR000232">
    <property type="entry name" value="HSF_DNA-bd"/>
</dbReference>
<proteinExistence type="inferred from homology"/>
<dbReference type="AlphaFoldDB" id="A0A4Y7JNI1"/>
<dbReference type="SUPFAM" id="SSF46785">
    <property type="entry name" value="Winged helix' DNA-binding domain"/>
    <property type="match status" value="1"/>
</dbReference>
<comment type="subcellular location">
    <subcellularLocation>
        <location evidence="1">Nucleus</location>
    </subcellularLocation>
</comment>
<dbReference type="Pfam" id="PF00447">
    <property type="entry name" value="HSF_DNA-bind"/>
    <property type="match status" value="1"/>
</dbReference>
<evidence type="ECO:0000256" key="1">
    <source>
        <dbReference type="ARBA" id="ARBA00004123"/>
    </source>
</evidence>
<dbReference type="SMART" id="SM00415">
    <property type="entry name" value="HSF"/>
    <property type="match status" value="1"/>
</dbReference>
<feature type="region of interest" description="Disordered" evidence="9">
    <location>
        <begin position="101"/>
        <end position="121"/>
    </location>
</feature>
<dbReference type="GO" id="GO:0000978">
    <property type="term" value="F:RNA polymerase II cis-regulatory region sequence-specific DNA binding"/>
    <property type="evidence" value="ECO:0007669"/>
    <property type="project" value="TreeGrafter"/>
</dbReference>
<feature type="compositionally biased region" description="Polar residues" evidence="9">
    <location>
        <begin position="107"/>
        <end position="116"/>
    </location>
</feature>
<name>A0A4Y7JNI1_PAPSO</name>
<dbReference type="Proteomes" id="UP000316621">
    <property type="component" value="Chromosome 5"/>
</dbReference>
<keyword evidence="12" id="KW-1185">Reference proteome</keyword>
<evidence type="ECO:0000256" key="5">
    <source>
        <dbReference type="ARBA" id="ARBA00023125"/>
    </source>
</evidence>
<dbReference type="PANTHER" id="PTHR10015:SF377">
    <property type="entry name" value="HEAT STRESS TRANSCRIPTION FACTOR A-5"/>
    <property type="match status" value="1"/>
</dbReference>